<name>S8DUY7_FOMSC</name>
<feature type="domain" description="Obg" evidence="5">
    <location>
        <begin position="68"/>
        <end position="317"/>
    </location>
</feature>
<dbReference type="InterPro" id="IPR045086">
    <property type="entry name" value="OBG_GTPase"/>
</dbReference>
<accession>S8DUY7</accession>
<dbReference type="CDD" id="cd01898">
    <property type="entry name" value="Obg"/>
    <property type="match status" value="1"/>
</dbReference>
<evidence type="ECO:0000256" key="1">
    <source>
        <dbReference type="ARBA" id="ARBA00022741"/>
    </source>
</evidence>
<feature type="domain" description="OBG-type G" evidence="4">
    <location>
        <begin position="318"/>
        <end position="572"/>
    </location>
</feature>
<evidence type="ECO:0000259" key="5">
    <source>
        <dbReference type="PROSITE" id="PS51883"/>
    </source>
</evidence>
<dbReference type="HOGENOM" id="CLU_011747_2_6_1"/>
<proteinExistence type="predicted"/>
<dbReference type="STRING" id="743788.S8DUY7"/>
<dbReference type="InterPro" id="IPR031167">
    <property type="entry name" value="G_OBG"/>
</dbReference>
<dbReference type="OrthoDB" id="347018at2759"/>
<dbReference type="Pfam" id="PF01926">
    <property type="entry name" value="MMR_HSR1"/>
    <property type="match status" value="1"/>
</dbReference>
<dbReference type="GO" id="GO:0005525">
    <property type="term" value="F:GTP binding"/>
    <property type="evidence" value="ECO:0007669"/>
    <property type="project" value="UniProtKB-KW"/>
</dbReference>
<sequence length="594" mass="65635">MTSIQVLRPAIHGCTCYRHLRGKFQQSLRLYSTTAELTNVSSSTSVEADPEALRRQRRTEWKRRQNGQTFLDNIVIHVRGGKGGDGCVAFHREKFKPYGPPSGGNGGRGGDVYIMATPHLTTLSSVTPKVRGQAGGTGQGTWQNGKNAPPTIIRVPVGTIVRQLSRDDPRRAKDEYEAEEEALEGLEPEERKKMLRERRWVHYPTYEEENWERSFFKEAERGLYREERERRYLQRQKAQTPVYLDLSQSDEVEDNDITLNAPLGHRKPDSMGHLIAAGGHGGVGNPHFLTTENRSPKFATRGWDGERISLSLELKLLADIGLVGVPNAGKSTLLRALTGGRAKTEVAGYAFTTLNPVVAVIRVADDGSFEGADGAVYDESWVEAQREKELMERGAFADALTRNQARAAAGDAAGGLLESFRFTVADNPGLIEDAAVNVGLGHSFLRAIERSHALVYVVDLAGPAPWDELRVLRDEIEKYKPGLSPKARMVLANKADLLGGAGEDGREDPEAVQAAKEKLRRLEEFVQREMRAQIQDSAGNVIGQRVLDVVPVSAKYSMNLRKVVGLMRTYVEEARASEDPFPKSGVTVLDDVSR</sequence>
<dbReference type="SUPFAM" id="SSF52540">
    <property type="entry name" value="P-loop containing nucleoside triphosphate hydrolases"/>
    <property type="match status" value="1"/>
</dbReference>
<evidence type="ECO:0000256" key="2">
    <source>
        <dbReference type="ARBA" id="ARBA00023134"/>
    </source>
</evidence>
<organism evidence="6 7">
    <name type="scientific">Fomitopsis schrenkii</name>
    <name type="common">Brown rot fungus</name>
    <dbReference type="NCBI Taxonomy" id="2126942"/>
    <lineage>
        <taxon>Eukaryota</taxon>
        <taxon>Fungi</taxon>
        <taxon>Dikarya</taxon>
        <taxon>Basidiomycota</taxon>
        <taxon>Agaricomycotina</taxon>
        <taxon>Agaricomycetes</taxon>
        <taxon>Polyporales</taxon>
        <taxon>Fomitopsis</taxon>
    </lineage>
</organism>
<dbReference type="eggNOG" id="KOG1489">
    <property type="taxonomic scope" value="Eukaryota"/>
</dbReference>
<gene>
    <name evidence="6" type="ORF">FOMPIDRAFT_1130521</name>
</gene>
<protein>
    <recommendedName>
        <fullName evidence="8">GTPase</fullName>
    </recommendedName>
</protein>
<dbReference type="Gene3D" id="2.70.210.12">
    <property type="entry name" value="GTP1/OBG domain"/>
    <property type="match status" value="1"/>
</dbReference>
<keyword evidence="7" id="KW-1185">Reference proteome</keyword>
<dbReference type="AlphaFoldDB" id="S8DUY7"/>
<dbReference type="FunCoup" id="S8DUY7">
    <property type="interactions" value="378"/>
</dbReference>
<dbReference type="PANTHER" id="PTHR11702:SF31">
    <property type="entry name" value="MITOCHONDRIAL RIBOSOME-ASSOCIATED GTPASE 2"/>
    <property type="match status" value="1"/>
</dbReference>
<evidence type="ECO:0000313" key="6">
    <source>
        <dbReference type="EMBL" id="EPS96397.1"/>
    </source>
</evidence>
<feature type="region of interest" description="Disordered" evidence="3">
    <location>
        <begin position="128"/>
        <end position="151"/>
    </location>
</feature>
<dbReference type="Gene3D" id="3.40.50.300">
    <property type="entry name" value="P-loop containing nucleotide triphosphate hydrolases"/>
    <property type="match status" value="1"/>
</dbReference>
<dbReference type="GO" id="GO:0042254">
    <property type="term" value="P:ribosome biogenesis"/>
    <property type="evidence" value="ECO:0007669"/>
    <property type="project" value="UniProtKB-UniRule"/>
</dbReference>
<dbReference type="PANTHER" id="PTHR11702">
    <property type="entry name" value="DEVELOPMENTALLY REGULATED GTP-BINDING PROTEIN-RELATED"/>
    <property type="match status" value="1"/>
</dbReference>
<dbReference type="Pfam" id="PF01018">
    <property type="entry name" value="GTP1_OBG"/>
    <property type="match status" value="2"/>
</dbReference>
<evidence type="ECO:0000259" key="4">
    <source>
        <dbReference type="PROSITE" id="PS51710"/>
    </source>
</evidence>
<dbReference type="InterPro" id="IPR006073">
    <property type="entry name" value="GTP-bd"/>
</dbReference>
<dbReference type="Proteomes" id="UP000015241">
    <property type="component" value="Unassembled WGS sequence"/>
</dbReference>
<dbReference type="PROSITE" id="PS51710">
    <property type="entry name" value="G_OBG"/>
    <property type="match status" value="1"/>
</dbReference>
<evidence type="ECO:0008006" key="8">
    <source>
        <dbReference type="Google" id="ProtNLM"/>
    </source>
</evidence>
<evidence type="ECO:0000313" key="7">
    <source>
        <dbReference type="Proteomes" id="UP000015241"/>
    </source>
</evidence>
<dbReference type="InterPro" id="IPR027417">
    <property type="entry name" value="P-loop_NTPase"/>
</dbReference>
<dbReference type="InterPro" id="IPR006169">
    <property type="entry name" value="GTP1_OBG_dom"/>
</dbReference>
<dbReference type="PROSITE" id="PS51883">
    <property type="entry name" value="OBG"/>
    <property type="match status" value="1"/>
</dbReference>
<evidence type="ECO:0000256" key="3">
    <source>
        <dbReference type="SAM" id="MobiDB-lite"/>
    </source>
</evidence>
<dbReference type="EMBL" id="KE504189">
    <property type="protein sequence ID" value="EPS96397.1"/>
    <property type="molecule type" value="Genomic_DNA"/>
</dbReference>
<dbReference type="InParanoid" id="S8DUY7"/>
<reference evidence="6 7" key="1">
    <citation type="journal article" date="2012" name="Science">
        <title>The Paleozoic origin of enzymatic lignin decomposition reconstructed from 31 fungal genomes.</title>
        <authorList>
            <person name="Floudas D."/>
            <person name="Binder M."/>
            <person name="Riley R."/>
            <person name="Barry K."/>
            <person name="Blanchette R.A."/>
            <person name="Henrissat B."/>
            <person name="Martinez A.T."/>
            <person name="Otillar R."/>
            <person name="Spatafora J.W."/>
            <person name="Yadav J.S."/>
            <person name="Aerts A."/>
            <person name="Benoit I."/>
            <person name="Boyd A."/>
            <person name="Carlson A."/>
            <person name="Copeland A."/>
            <person name="Coutinho P.M."/>
            <person name="de Vries R.P."/>
            <person name="Ferreira P."/>
            <person name="Findley K."/>
            <person name="Foster B."/>
            <person name="Gaskell J."/>
            <person name="Glotzer D."/>
            <person name="Gorecki P."/>
            <person name="Heitman J."/>
            <person name="Hesse C."/>
            <person name="Hori C."/>
            <person name="Igarashi K."/>
            <person name="Jurgens J.A."/>
            <person name="Kallen N."/>
            <person name="Kersten P."/>
            <person name="Kohler A."/>
            <person name="Kuees U."/>
            <person name="Kumar T.K.A."/>
            <person name="Kuo A."/>
            <person name="LaButti K."/>
            <person name="Larrondo L.F."/>
            <person name="Lindquist E."/>
            <person name="Ling A."/>
            <person name="Lombard V."/>
            <person name="Lucas S."/>
            <person name="Lundell T."/>
            <person name="Martin R."/>
            <person name="McLaughlin D.J."/>
            <person name="Morgenstern I."/>
            <person name="Morin E."/>
            <person name="Murat C."/>
            <person name="Nagy L.G."/>
            <person name="Nolan M."/>
            <person name="Ohm R.A."/>
            <person name="Patyshakuliyeva A."/>
            <person name="Rokas A."/>
            <person name="Ruiz-Duenas F.J."/>
            <person name="Sabat G."/>
            <person name="Salamov A."/>
            <person name="Samejima M."/>
            <person name="Schmutz J."/>
            <person name="Slot J.C."/>
            <person name="St John F."/>
            <person name="Stenlid J."/>
            <person name="Sun H."/>
            <person name="Sun S."/>
            <person name="Syed K."/>
            <person name="Tsang A."/>
            <person name="Wiebenga A."/>
            <person name="Young D."/>
            <person name="Pisabarro A."/>
            <person name="Eastwood D.C."/>
            <person name="Martin F."/>
            <person name="Cullen D."/>
            <person name="Grigoriev I.V."/>
            <person name="Hibbett D.S."/>
        </authorList>
    </citation>
    <scope>NUCLEOTIDE SEQUENCE</scope>
    <source>
        <strain evidence="7">FP-58527</strain>
    </source>
</reference>
<dbReference type="GO" id="GO:0005739">
    <property type="term" value="C:mitochondrion"/>
    <property type="evidence" value="ECO:0007669"/>
    <property type="project" value="TreeGrafter"/>
</dbReference>
<dbReference type="SUPFAM" id="SSF82051">
    <property type="entry name" value="Obg GTP-binding protein N-terminal domain"/>
    <property type="match status" value="1"/>
</dbReference>
<keyword evidence="2" id="KW-0342">GTP-binding</keyword>
<dbReference type="InterPro" id="IPR036726">
    <property type="entry name" value="GTP1_OBG_dom_sf"/>
</dbReference>
<keyword evidence="1" id="KW-0547">Nucleotide-binding</keyword>
<dbReference type="GO" id="GO:0003924">
    <property type="term" value="F:GTPase activity"/>
    <property type="evidence" value="ECO:0007669"/>
    <property type="project" value="InterPro"/>
</dbReference>